<keyword evidence="4" id="KW-1185">Reference proteome</keyword>
<feature type="non-terminal residue" evidence="3">
    <location>
        <position position="175"/>
    </location>
</feature>
<keyword evidence="1" id="KW-0677">Repeat</keyword>
<evidence type="ECO:0000256" key="1">
    <source>
        <dbReference type="ARBA" id="ARBA00022737"/>
    </source>
</evidence>
<dbReference type="STRING" id="55188.A0A2H5QY95"/>
<gene>
    <name evidence="3" type="ORF">CUMW_289720</name>
</gene>
<dbReference type="AlphaFoldDB" id="A0A2H5QY95"/>
<sequence length="175" mass="19977">MKLRQLRKLSIRPQNGSGKALCGLIANFENLENLIVLMKSKEEVLDLQSLSNPPQYLQRLYLKGSMKKLPDWIFKLKNVIRLGLDLSGLTEDPIRVLHALPNLLELTLIGTYSYELFHFEAGWFPKLQILELLNFVAVKSAIIEKGAMPDIRELRIGHCPLLKEIPIGIEHLKNL</sequence>
<reference evidence="3 4" key="1">
    <citation type="journal article" date="2017" name="Front. Genet.">
        <title>Draft sequencing of the heterozygous diploid genome of Satsuma (Citrus unshiu Marc.) using a hybrid assembly approach.</title>
        <authorList>
            <person name="Shimizu T."/>
            <person name="Tanizawa Y."/>
            <person name="Mochizuki T."/>
            <person name="Nagasaki H."/>
            <person name="Yoshioka T."/>
            <person name="Toyoda A."/>
            <person name="Fujiyama A."/>
            <person name="Kaminuma E."/>
            <person name="Nakamura Y."/>
        </authorList>
    </citation>
    <scope>NUCLEOTIDE SEQUENCE [LARGE SCALE GENOMIC DNA]</scope>
    <source>
        <strain evidence="4">cv. Miyagawa wase</strain>
    </source>
</reference>
<evidence type="ECO:0000259" key="2">
    <source>
        <dbReference type="Pfam" id="PF23598"/>
    </source>
</evidence>
<dbReference type="Pfam" id="PF23598">
    <property type="entry name" value="LRR_14"/>
    <property type="match status" value="1"/>
</dbReference>
<dbReference type="EMBL" id="BDQV01015858">
    <property type="protein sequence ID" value="GAY69590.1"/>
    <property type="molecule type" value="Genomic_DNA"/>
</dbReference>
<evidence type="ECO:0000313" key="4">
    <source>
        <dbReference type="Proteomes" id="UP000236630"/>
    </source>
</evidence>
<dbReference type="PANTHER" id="PTHR15140:SF57">
    <property type="entry name" value="RX N-TERMINAL DOMAIN-CONTAINING PROTEIN"/>
    <property type="match status" value="1"/>
</dbReference>
<dbReference type="InterPro" id="IPR055414">
    <property type="entry name" value="LRR_R13L4/SHOC2-like"/>
</dbReference>
<accession>A0A2H5QY95</accession>
<dbReference type="InterPro" id="IPR032675">
    <property type="entry name" value="LRR_dom_sf"/>
</dbReference>
<proteinExistence type="predicted"/>
<organism evidence="3 4">
    <name type="scientific">Citrus unshiu</name>
    <name type="common">Satsuma mandarin</name>
    <name type="synonym">Citrus nobilis var. unshiu</name>
    <dbReference type="NCBI Taxonomy" id="55188"/>
    <lineage>
        <taxon>Eukaryota</taxon>
        <taxon>Viridiplantae</taxon>
        <taxon>Streptophyta</taxon>
        <taxon>Embryophyta</taxon>
        <taxon>Tracheophyta</taxon>
        <taxon>Spermatophyta</taxon>
        <taxon>Magnoliopsida</taxon>
        <taxon>eudicotyledons</taxon>
        <taxon>Gunneridae</taxon>
        <taxon>Pentapetalae</taxon>
        <taxon>rosids</taxon>
        <taxon>malvids</taxon>
        <taxon>Sapindales</taxon>
        <taxon>Rutaceae</taxon>
        <taxon>Aurantioideae</taxon>
        <taxon>Citrus</taxon>
    </lineage>
</organism>
<name>A0A2H5QY95_CITUN</name>
<comment type="caution">
    <text evidence="3">The sequence shown here is derived from an EMBL/GenBank/DDBJ whole genome shotgun (WGS) entry which is preliminary data.</text>
</comment>
<dbReference type="Gene3D" id="3.80.10.10">
    <property type="entry name" value="Ribonuclease Inhibitor"/>
    <property type="match status" value="1"/>
</dbReference>
<evidence type="ECO:0000313" key="3">
    <source>
        <dbReference type="EMBL" id="GAY69590.1"/>
    </source>
</evidence>
<dbReference type="SUPFAM" id="SSF52047">
    <property type="entry name" value="RNI-like"/>
    <property type="match status" value="1"/>
</dbReference>
<protein>
    <recommendedName>
        <fullName evidence="2">Disease resistance R13L4/SHOC-2-like LRR domain-containing protein</fullName>
    </recommendedName>
</protein>
<dbReference type="Proteomes" id="UP000236630">
    <property type="component" value="Unassembled WGS sequence"/>
</dbReference>
<dbReference type="PANTHER" id="PTHR15140">
    <property type="entry name" value="TUBULIN-SPECIFIC CHAPERONE E"/>
    <property type="match status" value="1"/>
</dbReference>
<feature type="domain" description="Disease resistance R13L4/SHOC-2-like LRR" evidence="2">
    <location>
        <begin position="2"/>
        <end position="175"/>
    </location>
</feature>